<dbReference type="EMBL" id="JBHSWJ010000002">
    <property type="protein sequence ID" value="MFC6713031.1"/>
    <property type="molecule type" value="Genomic_DNA"/>
</dbReference>
<organism evidence="1 2">
    <name type="scientific">Branchiibius cervicis</name>
    <dbReference type="NCBI Taxonomy" id="908252"/>
    <lineage>
        <taxon>Bacteria</taxon>
        <taxon>Bacillati</taxon>
        <taxon>Actinomycetota</taxon>
        <taxon>Actinomycetes</taxon>
        <taxon>Micrococcales</taxon>
        <taxon>Dermacoccaceae</taxon>
        <taxon>Branchiibius</taxon>
    </lineage>
</organism>
<evidence type="ECO:0008006" key="3">
    <source>
        <dbReference type="Google" id="ProtNLM"/>
    </source>
</evidence>
<dbReference type="Proteomes" id="UP001596356">
    <property type="component" value="Unassembled WGS sequence"/>
</dbReference>
<protein>
    <recommendedName>
        <fullName evidence="3">Heavy metal transporter</fullName>
    </recommendedName>
</protein>
<proteinExistence type="predicted"/>
<reference evidence="2" key="1">
    <citation type="journal article" date="2019" name="Int. J. Syst. Evol. Microbiol.">
        <title>The Global Catalogue of Microorganisms (GCM) 10K type strain sequencing project: providing services to taxonomists for standard genome sequencing and annotation.</title>
        <authorList>
            <consortium name="The Broad Institute Genomics Platform"/>
            <consortium name="The Broad Institute Genome Sequencing Center for Infectious Disease"/>
            <person name="Wu L."/>
            <person name="Ma J."/>
        </authorList>
    </citation>
    <scope>NUCLEOTIDE SEQUENCE [LARGE SCALE GENOMIC DNA]</scope>
    <source>
        <strain evidence="2">NBRC 106593</strain>
    </source>
</reference>
<dbReference type="RefSeq" id="WP_377820533.1">
    <property type="nucleotide sequence ID" value="NZ_JBHSWJ010000002.1"/>
</dbReference>
<sequence>MPSTPTEEPRGVEAFDDHDFYDEEHRRHPVRRALGCLLPLALIAGAGYGGWRFYEHTRDNWGSPTCQVRADGFVSEWTPEQAANASTITVVGTLKRGLPDHAATIAVTTAIQESKLRNLTYGDRDSLGLFQQRPSMGWGTSAQILDPVYSTNAFYSAMLKVPDWQTDSVGDVAQAVQKSGFPDAYDDHVDQGRTLATVLSGQVAEGVGCRLDAVTGTADPAATADKLTAQSGVRGTVSGSSLTVPAKSEQTARAIAHWAVTHADSDRITAVTVGNREWHRLRGEDGLVWHDADRPTRGSTVVRIDF</sequence>
<evidence type="ECO:0000313" key="1">
    <source>
        <dbReference type="EMBL" id="MFC6713031.1"/>
    </source>
</evidence>
<name>A0ABW2AQT3_9MICO</name>
<comment type="caution">
    <text evidence="1">The sequence shown here is derived from an EMBL/GenBank/DDBJ whole genome shotgun (WGS) entry which is preliminary data.</text>
</comment>
<accession>A0ABW2AQT3</accession>
<evidence type="ECO:0000313" key="2">
    <source>
        <dbReference type="Proteomes" id="UP001596356"/>
    </source>
</evidence>
<gene>
    <name evidence="1" type="ORF">ACFQBT_03885</name>
</gene>
<keyword evidence="2" id="KW-1185">Reference proteome</keyword>